<dbReference type="OrthoDB" id="5240629at2"/>
<comment type="caution">
    <text evidence="6">The sequence shown here is derived from an EMBL/GenBank/DDBJ whole genome shotgun (WGS) entry which is preliminary data.</text>
</comment>
<dbReference type="AlphaFoldDB" id="A0A3M8AKZ5"/>
<dbReference type="EMBL" id="RHHB01000002">
    <property type="protein sequence ID" value="RNB51896.1"/>
    <property type="molecule type" value="Genomic_DNA"/>
</dbReference>
<evidence type="ECO:0000313" key="7">
    <source>
        <dbReference type="Proteomes" id="UP000275048"/>
    </source>
</evidence>
<protein>
    <submittedName>
        <fullName evidence="6">Peptide ABC transporter substrate-binding protein</fullName>
    </submittedName>
</protein>
<dbReference type="SUPFAM" id="SSF53850">
    <property type="entry name" value="Periplasmic binding protein-like II"/>
    <property type="match status" value="1"/>
</dbReference>
<keyword evidence="2" id="KW-0813">Transport</keyword>
<keyword evidence="7" id="KW-1185">Reference proteome</keyword>
<evidence type="ECO:0000313" key="6">
    <source>
        <dbReference type="EMBL" id="RNB51896.1"/>
    </source>
</evidence>
<gene>
    <name evidence="6" type="ORF">EDM22_02860</name>
</gene>
<dbReference type="Pfam" id="PF00496">
    <property type="entry name" value="SBP_bac_5"/>
    <property type="match status" value="1"/>
</dbReference>
<comment type="similarity">
    <text evidence="1">Belongs to the bacterial solute-binding protein 5 family.</text>
</comment>
<evidence type="ECO:0000256" key="4">
    <source>
        <dbReference type="SAM" id="SignalP"/>
    </source>
</evidence>
<dbReference type="PANTHER" id="PTHR30290:SF9">
    <property type="entry name" value="OLIGOPEPTIDE-BINDING PROTEIN APPA"/>
    <property type="match status" value="1"/>
</dbReference>
<dbReference type="RefSeq" id="WP_122935531.1">
    <property type="nucleotide sequence ID" value="NZ_JBHSNT010000044.1"/>
</dbReference>
<evidence type="ECO:0000256" key="1">
    <source>
        <dbReference type="ARBA" id="ARBA00005695"/>
    </source>
</evidence>
<dbReference type="PROSITE" id="PS51257">
    <property type="entry name" value="PROKAR_LIPOPROTEIN"/>
    <property type="match status" value="1"/>
</dbReference>
<dbReference type="InterPro" id="IPR000914">
    <property type="entry name" value="SBP_5_dom"/>
</dbReference>
<feature type="domain" description="Solute-binding protein family 5" evidence="5">
    <location>
        <begin position="81"/>
        <end position="414"/>
    </location>
</feature>
<dbReference type="Gene3D" id="3.10.105.10">
    <property type="entry name" value="Dipeptide-binding Protein, Domain 3"/>
    <property type="match status" value="1"/>
</dbReference>
<organism evidence="6 7">
    <name type="scientific">Agromyces tardus</name>
    <dbReference type="NCBI Taxonomy" id="2583849"/>
    <lineage>
        <taxon>Bacteria</taxon>
        <taxon>Bacillati</taxon>
        <taxon>Actinomycetota</taxon>
        <taxon>Actinomycetes</taxon>
        <taxon>Micrococcales</taxon>
        <taxon>Microbacteriaceae</taxon>
        <taxon>Agromyces</taxon>
    </lineage>
</organism>
<dbReference type="GO" id="GO:0043190">
    <property type="term" value="C:ATP-binding cassette (ABC) transporter complex"/>
    <property type="evidence" value="ECO:0007669"/>
    <property type="project" value="InterPro"/>
</dbReference>
<evidence type="ECO:0000256" key="3">
    <source>
        <dbReference type="ARBA" id="ARBA00022729"/>
    </source>
</evidence>
<dbReference type="GO" id="GO:0042597">
    <property type="term" value="C:periplasmic space"/>
    <property type="evidence" value="ECO:0007669"/>
    <property type="project" value="UniProtKB-ARBA"/>
</dbReference>
<accession>A0A3M8AKZ5</accession>
<dbReference type="PANTHER" id="PTHR30290">
    <property type="entry name" value="PERIPLASMIC BINDING COMPONENT OF ABC TRANSPORTER"/>
    <property type="match status" value="1"/>
</dbReference>
<reference evidence="6 7" key="1">
    <citation type="submission" date="2018-10" db="EMBL/GenBank/DDBJ databases">
        <title>Isolation, diversity and antibacterial activity of antinobacteria from the wheat rhizosphere soil.</title>
        <authorList>
            <person name="Sun T."/>
        </authorList>
    </citation>
    <scope>NUCLEOTIDE SEQUENCE [LARGE SCALE GENOMIC DNA]</scope>
    <source>
        <strain evidence="6 7">SJ-23</strain>
    </source>
</reference>
<dbReference type="Gene3D" id="3.40.190.10">
    <property type="entry name" value="Periplasmic binding protein-like II"/>
    <property type="match status" value="1"/>
</dbReference>
<dbReference type="InterPro" id="IPR039424">
    <property type="entry name" value="SBP_5"/>
</dbReference>
<feature type="signal peptide" evidence="4">
    <location>
        <begin position="1"/>
        <end position="23"/>
    </location>
</feature>
<feature type="chain" id="PRO_5038946945" evidence="4">
    <location>
        <begin position="24"/>
        <end position="512"/>
    </location>
</feature>
<dbReference type="GO" id="GO:0015833">
    <property type="term" value="P:peptide transport"/>
    <property type="evidence" value="ECO:0007669"/>
    <property type="project" value="TreeGrafter"/>
</dbReference>
<dbReference type="InterPro" id="IPR030678">
    <property type="entry name" value="Peptide/Ni-bd"/>
</dbReference>
<keyword evidence="3 4" id="KW-0732">Signal</keyword>
<dbReference type="Proteomes" id="UP000275048">
    <property type="component" value="Unassembled WGS sequence"/>
</dbReference>
<sequence length="512" mass="54568">MLRWRKATAAAAIVAAAATAALALTGCAADSAGSTAGGGTLTLGAIAAPTTYDVAGSEWGNRAPFYQAVYDTLLLATSEGTIEPFLASAYAYDETNTVLTLTIRDDVTFTDGSKLTADVVKQNLERFKSGTSPDAGYFAGIASIEAPDDTTVVITLTAPDPAMLNYLTRDPGLIASGEALADPESLATDPVGSGPYVLDTEATVTGTSYTYTKNPDYWNPDLQHYDNLVINVLGDPTAALNAIKAGEVNAIKLATNDNLAEVEGAGWTVNSNELDFQGLLLLDRAGTMNPALADVRVRQAINYAFDRPALLSALQNDHGTVTEQVFPETSAAFDASLDDTYSYDPEKAKELLKEAGYGDGLTIAMPSTPLLGANTFTLIAQQLADVGITAEYTDPGNNFIADLLAPKFPASFMALEQNPDWQLIQFMIAPNAIFNPFHYADPKVDEMIVTIQSGDEATQDETVKELNKYLVEQAWFAPFYRVQGSFPSDANTSVTMMPTNAYPAIYDIQPKG</sequence>
<evidence type="ECO:0000259" key="5">
    <source>
        <dbReference type="Pfam" id="PF00496"/>
    </source>
</evidence>
<proteinExistence type="inferred from homology"/>
<evidence type="ECO:0000256" key="2">
    <source>
        <dbReference type="ARBA" id="ARBA00022448"/>
    </source>
</evidence>
<dbReference type="PIRSF" id="PIRSF002741">
    <property type="entry name" value="MppA"/>
    <property type="match status" value="1"/>
</dbReference>
<dbReference type="GO" id="GO:1904680">
    <property type="term" value="F:peptide transmembrane transporter activity"/>
    <property type="evidence" value="ECO:0007669"/>
    <property type="project" value="TreeGrafter"/>
</dbReference>
<name>A0A3M8AKZ5_9MICO</name>